<organism evidence="2 3">
    <name type="scientific">Cuscuta europaea</name>
    <name type="common">European dodder</name>
    <dbReference type="NCBI Taxonomy" id="41803"/>
    <lineage>
        <taxon>Eukaryota</taxon>
        <taxon>Viridiplantae</taxon>
        <taxon>Streptophyta</taxon>
        <taxon>Embryophyta</taxon>
        <taxon>Tracheophyta</taxon>
        <taxon>Spermatophyta</taxon>
        <taxon>Magnoliopsida</taxon>
        <taxon>eudicotyledons</taxon>
        <taxon>Gunneridae</taxon>
        <taxon>Pentapetalae</taxon>
        <taxon>asterids</taxon>
        <taxon>lamiids</taxon>
        <taxon>Solanales</taxon>
        <taxon>Convolvulaceae</taxon>
        <taxon>Cuscuteae</taxon>
        <taxon>Cuscuta</taxon>
        <taxon>Cuscuta subgen. Cuscuta</taxon>
    </lineage>
</organism>
<evidence type="ECO:0000313" key="3">
    <source>
        <dbReference type="Proteomes" id="UP001152484"/>
    </source>
</evidence>
<comment type="caution">
    <text evidence="2">The sequence shown here is derived from an EMBL/GenBank/DDBJ whole genome shotgun (WGS) entry which is preliminary data.</text>
</comment>
<gene>
    <name evidence="2" type="ORF">CEURO_LOCUS13081</name>
</gene>
<dbReference type="Proteomes" id="UP001152484">
    <property type="component" value="Unassembled WGS sequence"/>
</dbReference>
<evidence type="ECO:0000313" key="2">
    <source>
        <dbReference type="EMBL" id="CAH9095342.1"/>
    </source>
</evidence>
<proteinExistence type="predicted"/>
<accession>A0A9P1ECL8</accession>
<dbReference type="AlphaFoldDB" id="A0A9P1ECL8"/>
<reference evidence="2" key="1">
    <citation type="submission" date="2022-07" db="EMBL/GenBank/DDBJ databases">
        <authorList>
            <person name="Macas J."/>
            <person name="Novak P."/>
            <person name="Neumann P."/>
        </authorList>
    </citation>
    <scope>NUCLEOTIDE SEQUENCE</scope>
</reference>
<evidence type="ECO:0000256" key="1">
    <source>
        <dbReference type="SAM" id="MobiDB-lite"/>
    </source>
</evidence>
<name>A0A9P1ECL8_CUSEU</name>
<protein>
    <submittedName>
        <fullName evidence="2">Uncharacterized protein</fullName>
    </submittedName>
</protein>
<keyword evidence="3" id="KW-1185">Reference proteome</keyword>
<sequence length="101" mass="11683">MRETRMQAVRKAKGKRTIESPANESEHTVVKRQRKQGADEDSDDDFQVQPLRSVVGNEVIENVVKKNSMKEIKSGCRSLRTRSLIGLNLQVYKCRYSNKFR</sequence>
<feature type="region of interest" description="Disordered" evidence="1">
    <location>
        <begin position="1"/>
        <end position="46"/>
    </location>
</feature>
<dbReference type="EMBL" id="CAMAPE010000033">
    <property type="protein sequence ID" value="CAH9095342.1"/>
    <property type="molecule type" value="Genomic_DNA"/>
</dbReference>